<evidence type="ECO:0000313" key="3">
    <source>
        <dbReference type="Proteomes" id="UP000217676"/>
    </source>
</evidence>
<dbReference type="KEGG" id="slau:SLA_2632"/>
<gene>
    <name evidence="2" type="ORF">SLA_2632</name>
</gene>
<evidence type="ECO:0000256" key="1">
    <source>
        <dbReference type="SAM" id="MobiDB-lite"/>
    </source>
</evidence>
<dbReference type="InterPro" id="IPR003615">
    <property type="entry name" value="HNH_nuc"/>
</dbReference>
<organism evidence="2 3">
    <name type="scientific">Streptomyces laurentii</name>
    <dbReference type="NCBI Taxonomy" id="39478"/>
    <lineage>
        <taxon>Bacteria</taxon>
        <taxon>Bacillati</taxon>
        <taxon>Actinomycetota</taxon>
        <taxon>Actinomycetes</taxon>
        <taxon>Kitasatosporales</taxon>
        <taxon>Streptomycetaceae</taxon>
        <taxon>Streptomyces</taxon>
    </lineage>
</organism>
<sequence>MSESPSVYDRERLGAAAAASSGWTDLMRRLGVTVSGGRRRTIQPKVVEYGIDTSHFTRRSPWRKYPDSVIEAAVASSTTLREVVQKLGAPPATGTLSHISRRIAAAGIDVSHISGLNRTQQELPFTDDELRVAAAAASSVRETARLLGVPDDSRSRAALRHMLDKRGIDVDHFSHRRPKVEKSRLRAAVSTAESFADVMRTLELPVTDQNHRRVRRWAAEFALDTSHFKRRTWGTVRVAPPKSIADTVLRVRPEGSSRENRDRLHRALAEVGVPYRCVSCGSRGGWMRGRITLHIDHIDGNWLDNRRENLRYLCPNCHALTETWCRNRRGRTSQTDAERPVPCQTASGGGAVATQQT</sequence>
<proteinExistence type="predicted"/>
<feature type="region of interest" description="Disordered" evidence="1">
    <location>
        <begin position="333"/>
        <end position="357"/>
    </location>
</feature>
<dbReference type="EMBL" id="AP017424">
    <property type="protein sequence ID" value="BAU83555.1"/>
    <property type="molecule type" value="Genomic_DNA"/>
</dbReference>
<name>A0A160NZB9_STRLU</name>
<keyword evidence="2" id="KW-0540">Nuclease</keyword>
<keyword evidence="2" id="KW-0378">Hydrolase</keyword>
<protein>
    <submittedName>
        <fullName evidence="2">HNH endonuclease</fullName>
    </submittedName>
</protein>
<evidence type="ECO:0000313" key="2">
    <source>
        <dbReference type="EMBL" id="BAU83555.1"/>
    </source>
</evidence>
<keyword evidence="3" id="KW-1185">Reference proteome</keyword>
<dbReference type="AlphaFoldDB" id="A0A160NZB9"/>
<accession>A0A160NZB9</accession>
<dbReference type="CDD" id="cd00085">
    <property type="entry name" value="HNHc"/>
    <property type="match status" value="1"/>
</dbReference>
<dbReference type="Proteomes" id="UP000217676">
    <property type="component" value="Chromosome"/>
</dbReference>
<keyword evidence="2" id="KW-0255">Endonuclease</keyword>
<reference evidence="2 3" key="1">
    <citation type="journal article" date="2016" name="Genome Announc.">
        <title>Complete Genome Sequence of Thiostrepton-Producing Streptomyces laurentii ATCC 31255.</title>
        <authorList>
            <person name="Doi K."/>
            <person name="Fujino Y."/>
            <person name="Nagayoshi Y."/>
            <person name="Ohshima T."/>
            <person name="Ogata S."/>
        </authorList>
    </citation>
    <scope>NUCLEOTIDE SEQUENCE [LARGE SCALE GENOMIC DNA]</scope>
    <source>
        <strain evidence="2 3">ATCC 31255</strain>
    </source>
</reference>
<dbReference type="GO" id="GO:0004519">
    <property type="term" value="F:endonuclease activity"/>
    <property type="evidence" value="ECO:0007669"/>
    <property type="project" value="UniProtKB-KW"/>
</dbReference>